<keyword evidence="2" id="KW-1185">Reference proteome</keyword>
<name>A0A931HE66_9SPHN</name>
<dbReference type="RefSeq" id="WP_197165905.1">
    <property type="nucleotide sequence ID" value="NZ_JADZGI010000003.1"/>
</dbReference>
<evidence type="ECO:0000313" key="1">
    <source>
        <dbReference type="EMBL" id="MBH0114480.1"/>
    </source>
</evidence>
<protein>
    <submittedName>
        <fullName evidence="1">Uncharacterized protein</fullName>
    </submittedName>
</protein>
<comment type="caution">
    <text evidence="1">The sequence shown here is derived from an EMBL/GenBank/DDBJ whole genome shotgun (WGS) entry which is preliminary data.</text>
</comment>
<proteinExistence type="predicted"/>
<sequence>MIEKKLFGKAVLLIASGAALISASPPEEAPGRGVLCLGTLIYFVEKTGSQCHAGEDADFQARIASYARRFDEYIIRNTGGDPSVLAKFKNRQNLTSQDSTYICEGDVAQSYDHFKASPAEELDAAVEKLLEKDGPPSFGDCV</sequence>
<dbReference type="Proteomes" id="UP000617634">
    <property type="component" value="Unassembled WGS sequence"/>
</dbReference>
<dbReference type="EMBL" id="JADZGI010000003">
    <property type="protein sequence ID" value="MBH0114480.1"/>
    <property type="molecule type" value="Genomic_DNA"/>
</dbReference>
<reference evidence="1" key="1">
    <citation type="submission" date="2020-11" db="EMBL/GenBank/DDBJ databases">
        <title>Novosphingobium aureum sp. nov., a marine bacterium isolated from sediment of a salt flat.</title>
        <authorList>
            <person name="Yoo Y."/>
            <person name="Kim J.-J."/>
        </authorList>
    </citation>
    <scope>NUCLEOTIDE SEQUENCE</scope>
    <source>
        <strain evidence="1">YJ-S2-02</strain>
    </source>
</reference>
<dbReference type="AlphaFoldDB" id="A0A931HE66"/>
<evidence type="ECO:0000313" key="2">
    <source>
        <dbReference type="Proteomes" id="UP000617634"/>
    </source>
</evidence>
<gene>
    <name evidence="1" type="ORF">I5E68_16155</name>
</gene>
<accession>A0A931HE66</accession>
<organism evidence="1 2">
    <name type="scientific">Novosphingobium aureum</name>
    <dbReference type="NCBI Taxonomy" id="2792964"/>
    <lineage>
        <taxon>Bacteria</taxon>
        <taxon>Pseudomonadati</taxon>
        <taxon>Pseudomonadota</taxon>
        <taxon>Alphaproteobacteria</taxon>
        <taxon>Sphingomonadales</taxon>
        <taxon>Sphingomonadaceae</taxon>
        <taxon>Novosphingobium</taxon>
    </lineage>
</organism>